<keyword evidence="7" id="KW-1185">Reference proteome</keyword>
<dbReference type="GO" id="GO:0016740">
    <property type="term" value="F:transferase activity"/>
    <property type="evidence" value="ECO:0007669"/>
    <property type="project" value="UniProtKB-KW"/>
</dbReference>
<evidence type="ECO:0000256" key="1">
    <source>
        <dbReference type="ARBA" id="ARBA00021292"/>
    </source>
</evidence>
<dbReference type="Gene3D" id="3.40.50.2000">
    <property type="entry name" value="Glycogen Phosphorylase B"/>
    <property type="match status" value="2"/>
</dbReference>
<evidence type="ECO:0000313" key="6">
    <source>
        <dbReference type="EMBL" id="GGX28609.1"/>
    </source>
</evidence>
<dbReference type="PANTHER" id="PTHR12526">
    <property type="entry name" value="GLYCOSYLTRANSFERASE"/>
    <property type="match status" value="1"/>
</dbReference>
<reference evidence="7" key="1">
    <citation type="journal article" date="2019" name="Int. J. Syst. Evol. Microbiol.">
        <title>The Global Catalogue of Microorganisms (GCM) 10K type strain sequencing project: providing services to taxonomists for standard genome sequencing and annotation.</title>
        <authorList>
            <consortium name="The Broad Institute Genomics Platform"/>
            <consortium name="The Broad Institute Genome Sequencing Center for Infectious Disease"/>
            <person name="Wu L."/>
            <person name="Ma J."/>
        </authorList>
    </citation>
    <scope>NUCLEOTIDE SEQUENCE [LARGE SCALE GENOMIC DNA]</scope>
    <source>
        <strain evidence="7">JCM 4866</strain>
    </source>
</reference>
<dbReference type="Proteomes" id="UP000617743">
    <property type="component" value="Unassembled WGS sequence"/>
</dbReference>
<dbReference type="Pfam" id="PF13439">
    <property type="entry name" value="Glyco_transf_4"/>
    <property type="match status" value="1"/>
</dbReference>
<dbReference type="InterPro" id="IPR001296">
    <property type="entry name" value="Glyco_trans_1"/>
</dbReference>
<evidence type="ECO:0000313" key="7">
    <source>
        <dbReference type="Proteomes" id="UP000617743"/>
    </source>
</evidence>
<keyword evidence="3 6" id="KW-0808">Transferase</keyword>
<dbReference type="PANTHER" id="PTHR12526:SF635">
    <property type="entry name" value="GLYCOSYL TRANSFERASE GROUP 1"/>
    <property type="match status" value="1"/>
</dbReference>
<keyword evidence="2" id="KW-0328">Glycosyltransferase</keyword>
<gene>
    <name evidence="6" type="ORF">GCM10010383_68970</name>
</gene>
<dbReference type="SUPFAM" id="SSF53756">
    <property type="entry name" value="UDP-Glycosyltransferase/glycogen phosphorylase"/>
    <property type="match status" value="1"/>
</dbReference>
<evidence type="ECO:0000256" key="2">
    <source>
        <dbReference type="ARBA" id="ARBA00022676"/>
    </source>
</evidence>
<accession>A0ABQ2XRK3</accession>
<sequence length="425" mass="44379">MTPSLSPFPTGPLGGDPLDPGVLAIALVSEHASPLAALGGVDAGGQNVHVASLAGALADRGHRVTVYTRRDASDLPCRVELRDGVEVHHVPAGPAEPLPKDALLPYMAEFGRYLARSWRTRAPDLVHSHYWMSGLAALRATRARDLPLLHTYHALGTVKKRHQRLADTSPPERIPGEIEIGLGCDRVIATCRDEAVELARMGIPPHKVGIVPCGVDTDRFTPKGPAAPRGPHPHRLLQLGRLVPRKGAAVTVAALARLPGTELVVVGGPPADRLDDDPEVRRLRGIARDAGVADRVRFTGAVASEDVPALLRSADVVVCPADYEPFGIVPLEAMACGVPVVASAVGGQLDTVADPGTGRLVPPRDPQALARAVAGLLADPAARAACGAAGRRRVLSRYGWGRVAAATEAAYCEVLDAEPAATGAG</sequence>
<dbReference type="RefSeq" id="WP_190054222.1">
    <property type="nucleotide sequence ID" value="NZ_BMWC01000014.1"/>
</dbReference>
<organism evidence="6 7">
    <name type="scientific">Streptomyces lomondensis</name>
    <dbReference type="NCBI Taxonomy" id="68229"/>
    <lineage>
        <taxon>Bacteria</taxon>
        <taxon>Bacillati</taxon>
        <taxon>Actinomycetota</taxon>
        <taxon>Actinomycetes</taxon>
        <taxon>Kitasatosporales</taxon>
        <taxon>Streptomycetaceae</taxon>
        <taxon>Streptomyces</taxon>
    </lineage>
</organism>
<evidence type="ECO:0000259" key="5">
    <source>
        <dbReference type="Pfam" id="PF13439"/>
    </source>
</evidence>
<evidence type="ECO:0000256" key="3">
    <source>
        <dbReference type="ARBA" id="ARBA00022679"/>
    </source>
</evidence>
<name>A0ABQ2XRK3_9ACTN</name>
<dbReference type="Pfam" id="PF00534">
    <property type="entry name" value="Glycos_transf_1"/>
    <property type="match status" value="1"/>
</dbReference>
<dbReference type="EMBL" id="BMWC01000014">
    <property type="protein sequence ID" value="GGX28609.1"/>
    <property type="molecule type" value="Genomic_DNA"/>
</dbReference>
<proteinExistence type="predicted"/>
<comment type="caution">
    <text evidence="6">The sequence shown here is derived from an EMBL/GenBank/DDBJ whole genome shotgun (WGS) entry which is preliminary data.</text>
</comment>
<feature type="domain" description="Glycosyl transferase family 1" evidence="4">
    <location>
        <begin position="235"/>
        <end position="393"/>
    </location>
</feature>
<feature type="domain" description="Glycosyltransferase subfamily 4-like N-terminal" evidence="5">
    <location>
        <begin position="44"/>
        <end position="219"/>
    </location>
</feature>
<evidence type="ECO:0000259" key="4">
    <source>
        <dbReference type="Pfam" id="PF00534"/>
    </source>
</evidence>
<dbReference type="InterPro" id="IPR028098">
    <property type="entry name" value="Glyco_trans_4-like_N"/>
</dbReference>
<protein>
    <recommendedName>
        <fullName evidence="1">D-inositol 3-phosphate glycosyltransferase</fullName>
    </recommendedName>
</protein>